<keyword evidence="1" id="KW-0812">Transmembrane</keyword>
<proteinExistence type="predicted"/>
<feature type="transmembrane region" description="Helical" evidence="1">
    <location>
        <begin position="460"/>
        <end position="493"/>
    </location>
</feature>
<reference evidence="2 3" key="1">
    <citation type="submission" date="2023-01" db="EMBL/GenBank/DDBJ databases">
        <title>Novel species of the genus Vogesella isolated from rivers.</title>
        <authorList>
            <person name="Lu H."/>
        </authorList>
    </citation>
    <scope>NUCLEOTIDE SEQUENCE [LARGE SCALE GENOMIC DNA]</scope>
    <source>
        <strain evidence="2 3">SH7W</strain>
    </source>
</reference>
<protein>
    <submittedName>
        <fullName evidence="2">Uncharacterized protein</fullName>
    </submittedName>
</protein>
<evidence type="ECO:0000313" key="3">
    <source>
        <dbReference type="Proteomes" id="UP001221566"/>
    </source>
</evidence>
<keyword evidence="1" id="KW-0472">Membrane</keyword>
<dbReference type="RefSeq" id="WP_272802690.1">
    <property type="nucleotide sequence ID" value="NZ_JAQQKY010000002.1"/>
</dbReference>
<gene>
    <name evidence="2" type="ORF">PQU93_06235</name>
</gene>
<accession>A0ABT5I2J0</accession>
<sequence>MSSERIIHLADLTFIHKSLSNLHDDIGAVYNQVDSVGQEVVNTRFELSRLEQAFIDFVAADAKAKELALAETRLVKIRQELETKFGYYAEVRRQATGILQAADISVVRQETINAATENLMLSAPRYWLAPALVALAAWLGNNKPLAEKALVEAIRRDDEKTSLFFALITRRATRANGCRVWLDRYFGMQDPKKLDRQSVVLVDALASGVFGTEIRGICAKRLEGWIDELSQRVGFVEEQRNQWTDGLRSKIPTTDNANRYTHLQQYSPTWPQLNQALNGAAMQTVVLDHFRAIFDGAISASPNLLAAVDDLLDKLVKNFDDEELPLRRDDRLCQLIIDENGDKATAKSRFELESKALDEQVSFTQLLTNAAMHPETSHASRATQRFAIALSKAWVKDSHQDLSASIRASVPSQVEINIEDWQAKTKNGENEKELAASLADHIERRKDEALKNAKLGFQHWAALVFGIGFLLMGFSGGFLFFALGAGCLIWFFMAKSGVAKARQQISDDFARLKEQSLNVLKAVVAEVVEWRRDFEKRDAVSTEVVQLLDSISAEQYVLSSHDNVRQVMVQPAA</sequence>
<evidence type="ECO:0000313" key="2">
    <source>
        <dbReference type="EMBL" id="MDC7690384.1"/>
    </source>
</evidence>
<dbReference type="EMBL" id="JAQQKY010000002">
    <property type="protein sequence ID" value="MDC7690384.1"/>
    <property type="molecule type" value="Genomic_DNA"/>
</dbReference>
<organism evidence="2 3">
    <name type="scientific">Vogesella indigofera</name>
    <name type="common">Pseudomonas indigofera</name>
    <dbReference type="NCBI Taxonomy" id="45465"/>
    <lineage>
        <taxon>Bacteria</taxon>
        <taxon>Pseudomonadati</taxon>
        <taxon>Pseudomonadota</taxon>
        <taxon>Betaproteobacteria</taxon>
        <taxon>Neisseriales</taxon>
        <taxon>Chromobacteriaceae</taxon>
        <taxon>Vogesella</taxon>
    </lineage>
</organism>
<keyword evidence="3" id="KW-1185">Reference proteome</keyword>
<name>A0ABT5I2J0_VOGIN</name>
<dbReference type="Proteomes" id="UP001221566">
    <property type="component" value="Unassembled WGS sequence"/>
</dbReference>
<keyword evidence="1" id="KW-1133">Transmembrane helix</keyword>
<comment type="caution">
    <text evidence="2">The sequence shown here is derived from an EMBL/GenBank/DDBJ whole genome shotgun (WGS) entry which is preliminary data.</text>
</comment>
<evidence type="ECO:0000256" key="1">
    <source>
        <dbReference type="SAM" id="Phobius"/>
    </source>
</evidence>